<protein>
    <submittedName>
        <fullName evidence="1">Uncharacterized protein</fullName>
    </submittedName>
</protein>
<keyword evidence="2" id="KW-1185">Reference proteome</keyword>
<dbReference type="Proteomes" id="UP000299102">
    <property type="component" value="Unassembled WGS sequence"/>
</dbReference>
<sequence>MSVHPLPYFNASKKIDNTANNSVSECAGALSSSGKFHLQGYAVEEQIRGSAAGRTLRVSTSQKADRQTQIHIIKCSTLPVLSPAGVEPGL</sequence>
<evidence type="ECO:0000313" key="1">
    <source>
        <dbReference type="EMBL" id="GBP92049.1"/>
    </source>
</evidence>
<dbReference type="EMBL" id="BGZK01002234">
    <property type="protein sequence ID" value="GBP92049.1"/>
    <property type="molecule type" value="Genomic_DNA"/>
</dbReference>
<proteinExistence type="predicted"/>
<gene>
    <name evidence="1" type="ORF">EVAR_67777_1</name>
</gene>
<name>A0A4C1ZYH5_EUMVA</name>
<accession>A0A4C1ZYH5</accession>
<organism evidence="1 2">
    <name type="scientific">Eumeta variegata</name>
    <name type="common">Bagworm moth</name>
    <name type="synonym">Eumeta japonica</name>
    <dbReference type="NCBI Taxonomy" id="151549"/>
    <lineage>
        <taxon>Eukaryota</taxon>
        <taxon>Metazoa</taxon>
        <taxon>Ecdysozoa</taxon>
        <taxon>Arthropoda</taxon>
        <taxon>Hexapoda</taxon>
        <taxon>Insecta</taxon>
        <taxon>Pterygota</taxon>
        <taxon>Neoptera</taxon>
        <taxon>Endopterygota</taxon>
        <taxon>Lepidoptera</taxon>
        <taxon>Glossata</taxon>
        <taxon>Ditrysia</taxon>
        <taxon>Tineoidea</taxon>
        <taxon>Psychidae</taxon>
        <taxon>Oiketicinae</taxon>
        <taxon>Eumeta</taxon>
    </lineage>
</organism>
<evidence type="ECO:0000313" key="2">
    <source>
        <dbReference type="Proteomes" id="UP000299102"/>
    </source>
</evidence>
<reference evidence="1 2" key="1">
    <citation type="journal article" date="2019" name="Commun. Biol.">
        <title>The bagworm genome reveals a unique fibroin gene that provides high tensile strength.</title>
        <authorList>
            <person name="Kono N."/>
            <person name="Nakamura H."/>
            <person name="Ohtoshi R."/>
            <person name="Tomita M."/>
            <person name="Numata K."/>
            <person name="Arakawa K."/>
        </authorList>
    </citation>
    <scope>NUCLEOTIDE SEQUENCE [LARGE SCALE GENOMIC DNA]</scope>
</reference>
<dbReference type="AlphaFoldDB" id="A0A4C1ZYH5"/>
<comment type="caution">
    <text evidence="1">The sequence shown here is derived from an EMBL/GenBank/DDBJ whole genome shotgun (WGS) entry which is preliminary data.</text>
</comment>